<evidence type="ECO:0000313" key="1">
    <source>
        <dbReference type="EMBL" id="UTJ06158.1"/>
    </source>
</evidence>
<protein>
    <recommendedName>
        <fullName evidence="3">DUF177 domain-containing protein</fullName>
    </recommendedName>
</protein>
<evidence type="ECO:0000313" key="2">
    <source>
        <dbReference type="Proteomes" id="UP001060012"/>
    </source>
</evidence>
<dbReference type="EMBL" id="CP100595">
    <property type="protein sequence ID" value="UTJ06158.1"/>
    <property type="molecule type" value="Genomic_DNA"/>
</dbReference>
<evidence type="ECO:0008006" key="3">
    <source>
        <dbReference type="Google" id="ProtNLM"/>
    </source>
</evidence>
<dbReference type="Proteomes" id="UP001060012">
    <property type="component" value="Chromosome"/>
</dbReference>
<name>A0ABY5E609_9BACT</name>
<reference evidence="1" key="1">
    <citation type="submission" date="2022-07" db="EMBL/GenBank/DDBJ databases">
        <title>Arcobacter roscoffensis sp. nov., a marine bacterium isolated from coastal seawater collected from Roscoff, France.</title>
        <authorList>
            <person name="Pascual J."/>
            <person name="Lepeaux C."/>
            <person name="Methner A."/>
            <person name="Overmann J."/>
        </authorList>
    </citation>
    <scope>NUCLEOTIDE SEQUENCE</scope>
    <source>
        <strain evidence="1">ARW1-2F2</strain>
    </source>
</reference>
<sequence length="126" mass="14307">MKIEFKKVPQNPKEFSSSLDSVEIEGTFCKISQSLVKIDAVLKGNTQINCCRCGITDTIALNEDANFLLSDGIYKEDSKSEDLVIEIDNNTIDFDEIIQSELESIKSDYYLCENCSHDDSEFQKEF</sequence>
<organism evidence="1 2">
    <name type="scientific">Arcobacter roscoffensis</name>
    <dbReference type="NCBI Taxonomy" id="2961520"/>
    <lineage>
        <taxon>Bacteria</taxon>
        <taxon>Pseudomonadati</taxon>
        <taxon>Campylobacterota</taxon>
        <taxon>Epsilonproteobacteria</taxon>
        <taxon>Campylobacterales</taxon>
        <taxon>Arcobacteraceae</taxon>
        <taxon>Arcobacter</taxon>
    </lineage>
</organism>
<dbReference type="RefSeq" id="WP_254576338.1">
    <property type="nucleotide sequence ID" value="NZ_CP100595.1"/>
</dbReference>
<accession>A0ABY5E609</accession>
<keyword evidence="2" id="KW-1185">Reference proteome</keyword>
<proteinExistence type="predicted"/>
<gene>
    <name evidence="1" type="ORF">NJU99_13025</name>
</gene>